<name>A0AAV0KYS9_9ROSI</name>
<proteinExistence type="predicted"/>
<gene>
    <name evidence="2" type="ORF">LITE_LOCUS21068</name>
</gene>
<dbReference type="Proteomes" id="UP001154282">
    <property type="component" value="Unassembled WGS sequence"/>
</dbReference>
<accession>A0AAV0KYS9</accession>
<protein>
    <submittedName>
        <fullName evidence="2">Uncharacterized protein</fullName>
    </submittedName>
</protein>
<dbReference type="PANTHER" id="PTHR33321:SF12">
    <property type="entry name" value="PLANT BASIC SECRETORY PROTEIN (BSP) FAMILY PROTEIN"/>
    <property type="match status" value="1"/>
</dbReference>
<dbReference type="Pfam" id="PF04450">
    <property type="entry name" value="BSP"/>
    <property type="match status" value="1"/>
</dbReference>
<evidence type="ECO:0000313" key="3">
    <source>
        <dbReference type="Proteomes" id="UP001154282"/>
    </source>
</evidence>
<feature type="signal peptide" evidence="1">
    <location>
        <begin position="1"/>
        <end position="19"/>
    </location>
</feature>
<sequence>MTSQVAAMILIQLAVLAGANEGFQSGSPVLYTVTDMANNTAGGARFEKQIGAHVAKLAMYAATRFTWIVFNQTDDLTQRKNVSRIDLFINNGTAARTNGTSIQVDANYIANYTGNLRRQFNGMMYQEVARIWQWTGNGQAPEGLVSGIAHFVRLQARYGTVEKVRPGEGHRWDQGNGVTARFLIYCNQLNKGFVGELNRKMRYGYTDGYFLDLLGKTVEQLWSNYKDNHARDSARHHA</sequence>
<comment type="caution">
    <text evidence="2">The sequence shown here is derived from an EMBL/GenBank/DDBJ whole genome shotgun (WGS) entry which is preliminary data.</text>
</comment>
<reference evidence="2" key="1">
    <citation type="submission" date="2022-08" db="EMBL/GenBank/DDBJ databases">
        <authorList>
            <person name="Gutierrez-Valencia J."/>
        </authorList>
    </citation>
    <scope>NUCLEOTIDE SEQUENCE</scope>
</reference>
<evidence type="ECO:0000256" key="1">
    <source>
        <dbReference type="SAM" id="SignalP"/>
    </source>
</evidence>
<evidence type="ECO:0000313" key="2">
    <source>
        <dbReference type="EMBL" id="CAI0427111.1"/>
    </source>
</evidence>
<dbReference type="InterPro" id="IPR007541">
    <property type="entry name" value="Uncharacterised_BSP"/>
</dbReference>
<feature type="chain" id="PRO_5043639649" evidence="1">
    <location>
        <begin position="20"/>
        <end position="238"/>
    </location>
</feature>
<keyword evidence="3" id="KW-1185">Reference proteome</keyword>
<organism evidence="2 3">
    <name type="scientific">Linum tenue</name>
    <dbReference type="NCBI Taxonomy" id="586396"/>
    <lineage>
        <taxon>Eukaryota</taxon>
        <taxon>Viridiplantae</taxon>
        <taxon>Streptophyta</taxon>
        <taxon>Embryophyta</taxon>
        <taxon>Tracheophyta</taxon>
        <taxon>Spermatophyta</taxon>
        <taxon>Magnoliopsida</taxon>
        <taxon>eudicotyledons</taxon>
        <taxon>Gunneridae</taxon>
        <taxon>Pentapetalae</taxon>
        <taxon>rosids</taxon>
        <taxon>fabids</taxon>
        <taxon>Malpighiales</taxon>
        <taxon>Linaceae</taxon>
        <taxon>Linum</taxon>
    </lineage>
</organism>
<dbReference type="PANTHER" id="PTHR33321">
    <property type="match status" value="1"/>
</dbReference>
<keyword evidence="1" id="KW-0732">Signal</keyword>
<dbReference type="EMBL" id="CAMGYJ010000005">
    <property type="protein sequence ID" value="CAI0427111.1"/>
    <property type="molecule type" value="Genomic_DNA"/>
</dbReference>
<dbReference type="AlphaFoldDB" id="A0AAV0KYS9"/>